<dbReference type="SUPFAM" id="SSF52777">
    <property type="entry name" value="CoA-dependent acyltransferases"/>
    <property type="match status" value="1"/>
</dbReference>
<evidence type="ECO:0000256" key="4">
    <source>
        <dbReference type="ARBA" id="ARBA00022823"/>
    </source>
</evidence>
<proteinExistence type="inferred from homology"/>
<dbReference type="PROSITE" id="PS50968">
    <property type="entry name" value="BIOTINYL_LIPOYL"/>
    <property type="match status" value="1"/>
</dbReference>
<dbReference type="RefSeq" id="WP_182253124.1">
    <property type="nucleotide sequence ID" value="NZ_CP043732.1"/>
</dbReference>
<feature type="domain" description="Peripheral subunit-binding (PSBD)" evidence="9">
    <location>
        <begin position="159"/>
        <end position="196"/>
    </location>
</feature>
<comment type="cofactor">
    <cofactor evidence="1 6">
        <name>(R)-lipoate</name>
        <dbReference type="ChEBI" id="CHEBI:83088"/>
    </cofactor>
</comment>
<evidence type="ECO:0000259" key="9">
    <source>
        <dbReference type="PROSITE" id="PS51826"/>
    </source>
</evidence>
<dbReference type="Pfam" id="PF00364">
    <property type="entry name" value="Biotin_lipoyl"/>
    <property type="match status" value="1"/>
</dbReference>
<dbReference type="GO" id="GO:0005737">
    <property type="term" value="C:cytoplasm"/>
    <property type="evidence" value="ECO:0007669"/>
    <property type="project" value="TreeGrafter"/>
</dbReference>
<evidence type="ECO:0000256" key="6">
    <source>
        <dbReference type="RuleBase" id="RU003423"/>
    </source>
</evidence>
<dbReference type="Gene3D" id="2.40.50.100">
    <property type="match status" value="1"/>
</dbReference>
<evidence type="ECO:0000256" key="3">
    <source>
        <dbReference type="ARBA" id="ARBA00022679"/>
    </source>
</evidence>
<dbReference type="Gene3D" id="3.30.559.10">
    <property type="entry name" value="Chloramphenicol acetyltransferase-like domain"/>
    <property type="match status" value="1"/>
</dbReference>
<comment type="similarity">
    <text evidence="2 6">Belongs to the 2-oxoacid dehydrogenase family.</text>
</comment>
<dbReference type="InterPro" id="IPR011053">
    <property type="entry name" value="Single_hybrid_motif"/>
</dbReference>
<feature type="region of interest" description="Disordered" evidence="7">
    <location>
        <begin position="144"/>
        <end position="163"/>
    </location>
</feature>
<keyword evidence="5 6" id="KW-0012">Acyltransferase</keyword>
<dbReference type="Proteomes" id="UP000515708">
    <property type="component" value="Chromosome"/>
</dbReference>
<dbReference type="InterPro" id="IPR050743">
    <property type="entry name" value="2-oxoacid_DH_E2_comp"/>
</dbReference>
<protein>
    <recommendedName>
        <fullName evidence="6">Dihydrolipoamide acetyltransferase component of pyruvate dehydrogenase complex</fullName>
        <ecNumber evidence="6">2.3.1.-</ecNumber>
    </recommendedName>
</protein>
<dbReference type="GO" id="GO:0016407">
    <property type="term" value="F:acetyltransferase activity"/>
    <property type="evidence" value="ECO:0007669"/>
    <property type="project" value="TreeGrafter"/>
</dbReference>
<dbReference type="EMBL" id="CP043732">
    <property type="protein sequence ID" value="QMU98114.1"/>
    <property type="molecule type" value="Genomic_DNA"/>
</dbReference>
<dbReference type="PROSITE" id="PS00189">
    <property type="entry name" value="LIPOYL"/>
    <property type="match status" value="1"/>
</dbReference>
<organism evidence="10 11">
    <name type="scientific">Microbacterium esteraromaticum</name>
    <dbReference type="NCBI Taxonomy" id="57043"/>
    <lineage>
        <taxon>Bacteria</taxon>
        <taxon>Bacillati</taxon>
        <taxon>Actinomycetota</taxon>
        <taxon>Actinomycetes</taxon>
        <taxon>Micrococcales</taxon>
        <taxon>Microbacteriaceae</taxon>
        <taxon>Microbacterium</taxon>
    </lineage>
</organism>
<dbReference type="InterPro" id="IPR036625">
    <property type="entry name" value="E3-bd_dom_sf"/>
</dbReference>
<gene>
    <name evidence="10" type="ORF">FVO59_13580</name>
</gene>
<dbReference type="InterPro" id="IPR000089">
    <property type="entry name" value="Biotin_lipoyl"/>
</dbReference>
<feature type="domain" description="Lipoyl-binding" evidence="8">
    <location>
        <begin position="2"/>
        <end position="77"/>
    </location>
</feature>
<dbReference type="PANTHER" id="PTHR43178">
    <property type="entry name" value="DIHYDROLIPOAMIDE ACETYLTRANSFERASE COMPONENT OF PYRUVATE DEHYDROGENASE COMPLEX"/>
    <property type="match status" value="1"/>
</dbReference>
<dbReference type="InterPro" id="IPR001078">
    <property type="entry name" value="2-oxoacid_DH_actylTfrase"/>
</dbReference>
<accession>A0A7D7WI17</accession>
<evidence type="ECO:0000256" key="1">
    <source>
        <dbReference type="ARBA" id="ARBA00001938"/>
    </source>
</evidence>
<evidence type="ECO:0000256" key="7">
    <source>
        <dbReference type="SAM" id="MobiDB-lite"/>
    </source>
</evidence>
<keyword evidence="3 6" id="KW-0808">Transferase</keyword>
<feature type="region of interest" description="Disordered" evidence="7">
    <location>
        <begin position="84"/>
        <end position="123"/>
    </location>
</feature>
<dbReference type="PROSITE" id="PS51826">
    <property type="entry name" value="PSBD"/>
    <property type="match status" value="1"/>
</dbReference>
<keyword evidence="4 6" id="KW-0450">Lipoyl</keyword>
<dbReference type="PANTHER" id="PTHR43178:SF5">
    <property type="entry name" value="LIPOAMIDE ACYLTRANSFERASE COMPONENT OF BRANCHED-CHAIN ALPHA-KETO ACID DEHYDROGENASE COMPLEX, MITOCHONDRIAL"/>
    <property type="match status" value="1"/>
</dbReference>
<dbReference type="EC" id="2.3.1.-" evidence="6"/>
<dbReference type="SUPFAM" id="SSF51230">
    <property type="entry name" value="Single hybrid motif"/>
    <property type="match status" value="1"/>
</dbReference>
<evidence type="ECO:0000313" key="10">
    <source>
        <dbReference type="EMBL" id="QMU98114.1"/>
    </source>
</evidence>
<dbReference type="CDD" id="cd06849">
    <property type="entry name" value="lipoyl_domain"/>
    <property type="match status" value="1"/>
</dbReference>
<reference evidence="10 11" key="1">
    <citation type="journal article" date="2020" name="Front. Microbiol.">
        <title>Design of Bacterial Strain-Specific qPCR Assays Using NGS Data and Publicly Available Resources and Its Application to Track Biocontrol Strains.</title>
        <authorList>
            <person name="Hernandez I."/>
            <person name="Sant C."/>
            <person name="Martinez R."/>
            <person name="Fernandez C."/>
        </authorList>
    </citation>
    <scope>NUCLEOTIDE SEQUENCE [LARGE SCALE GENOMIC DNA]</scope>
    <source>
        <strain evidence="10 11">B24</strain>
    </source>
</reference>
<dbReference type="FunFam" id="3.30.559.10:FF:000007">
    <property type="entry name" value="Dihydrolipoamide acetyltransferase component of pyruvate dehydrogenase complex"/>
    <property type="match status" value="1"/>
</dbReference>
<sequence length="455" mass="47353">MIAEFRLPDLGEGLTEAEVVQWLVQPGDAVALNQTLAEVETAKAVVELPSPYEGKVATLHADAGETVAVGAPLIAFDVAGDEPEPVAGSAATAPEAEEKAQPNLVGYGAAPASSGRPARRARRGGSVPAVVADADVLAAAPHDALPPSVAEPTVGERPRSTPPVRAHAKRLGLDLALIAAEVGDRVITRGDVDAYAERTGASEAVAAPDWVAPASAAEVVSGDRAQTRIPIKGVRKHTAQAMVRSAFTAPHVTTFHTVDVTATMELIDDLRADRSLSEHRIGPLVLIAKAVTLALGRNPSLNATWDEAAGEIVLNHFVDLGIAAATERGLIVPIIRDAERLSLTGMADALTALTQTARAGKTSPAELSGGTFSITNIGVFGIDAGTPILPPGQSGILAVGAVRRQPWEYRGEIALRQMMTLSVSFDHRLVDGAEGARFLKDVADILEQPGRALLF</sequence>
<dbReference type="InterPro" id="IPR003016">
    <property type="entry name" value="2-oxoA_DH_lipoyl-BS"/>
</dbReference>
<dbReference type="AlphaFoldDB" id="A0A7D7WI17"/>
<dbReference type="InterPro" id="IPR023213">
    <property type="entry name" value="CAT-like_dom_sf"/>
</dbReference>
<evidence type="ECO:0000313" key="11">
    <source>
        <dbReference type="Proteomes" id="UP000515708"/>
    </source>
</evidence>
<dbReference type="Gene3D" id="4.10.320.10">
    <property type="entry name" value="E3-binding domain"/>
    <property type="match status" value="1"/>
</dbReference>
<evidence type="ECO:0000256" key="5">
    <source>
        <dbReference type="ARBA" id="ARBA00023315"/>
    </source>
</evidence>
<evidence type="ECO:0000256" key="2">
    <source>
        <dbReference type="ARBA" id="ARBA00007317"/>
    </source>
</evidence>
<dbReference type="Pfam" id="PF00198">
    <property type="entry name" value="2-oxoacid_dh"/>
    <property type="match status" value="1"/>
</dbReference>
<evidence type="ECO:0000259" key="8">
    <source>
        <dbReference type="PROSITE" id="PS50968"/>
    </source>
</evidence>
<dbReference type="InterPro" id="IPR004167">
    <property type="entry name" value="PSBD"/>
</dbReference>
<name>A0A7D7WI17_9MICO</name>
<dbReference type="GO" id="GO:0031405">
    <property type="term" value="F:lipoic acid binding"/>
    <property type="evidence" value="ECO:0007669"/>
    <property type="project" value="TreeGrafter"/>
</dbReference>